<reference evidence="2" key="3">
    <citation type="submission" date="2020-06" db="EMBL/GenBank/DDBJ databases">
        <title>Helianthus annuus Genome sequencing and assembly Release 2.</title>
        <authorList>
            <person name="Gouzy J."/>
            <person name="Langlade N."/>
            <person name="Munos S."/>
        </authorList>
    </citation>
    <scope>NUCLEOTIDE SEQUENCE</scope>
    <source>
        <tissue evidence="2">Leaves</tissue>
    </source>
</reference>
<gene>
    <name evidence="3" type="ORF">HannXRQ_Chr09g0252261</name>
    <name evidence="2" type="ORF">HanXRQr2_Chr09g0383531</name>
</gene>
<dbReference type="Gene3D" id="3.80.10.10">
    <property type="entry name" value="Ribonuclease Inhibitor"/>
    <property type="match status" value="1"/>
</dbReference>
<accession>A0A251TXH8</accession>
<sequence>MPDDVLVMILARIPIKDAVVTGSLSTRWKHLWRNLTRLDFDGTEILEKVAEDEIVCDLEREKYVNQVYDVISCYSHPRVQVFRICFDLDSSYSEYIDEWIQFALDKKVEKLELDLMDKTRDPPEYYDFQLPLSNSMVMEMLFLKYIFLKGVNLDEPTLNNILKNSPHLVKFCMYNSDLFTHVRVGGKDIKLKHIKLVDCSGFESISLYGFDLVSFIYCGPEIQFHLSDLPKLRELDIGEVSVGFENNVFGQISSCALKLRVLVLDIWSAKKGLNVNAIIKFPNVKKLMLVMGAEEDDCLLEYTSIAQACPRLETFSISVLGLYLKIN</sequence>
<dbReference type="CDD" id="cd22160">
    <property type="entry name" value="F-box_AtFBL13-like"/>
    <property type="match status" value="1"/>
</dbReference>
<dbReference type="Proteomes" id="UP000215914">
    <property type="component" value="Chromosome 9"/>
</dbReference>
<proteinExistence type="predicted"/>
<dbReference type="SUPFAM" id="SSF52047">
    <property type="entry name" value="RNI-like"/>
    <property type="match status" value="1"/>
</dbReference>
<dbReference type="InterPro" id="IPR001810">
    <property type="entry name" value="F-box_dom"/>
</dbReference>
<dbReference type="AlphaFoldDB" id="A0A251TXH8"/>
<reference evidence="3" key="2">
    <citation type="submission" date="2017-02" db="EMBL/GenBank/DDBJ databases">
        <title>Sunflower complete genome.</title>
        <authorList>
            <person name="Langlade N."/>
            <person name="Munos S."/>
        </authorList>
    </citation>
    <scope>NUCLEOTIDE SEQUENCE [LARGE SCALE GENOMIC DNA]</scope>
    <source>
        <tissue evidence="3">Leaves</tissue>
    </source>
</reference>
<evidence type="ECO:0000313" key="4">
    <source>
        <dbReference type="Proteomes" id="UP000215914"/>
    </source>
</evidence>
<evidence type="ECO:0000313" key="2">
    <source>
        <dbReference type="EMBL" id="KAF5790462.1"/>
    </source>
</evidence>
<dbReference type="Gramene" id="mRNA:HanXRQr2_Chr09g0383531">
    <property type="protein sequence ID" value="mRNA:HanXRQr2_Chr09g0383531"/>
    <property type="gene ID" value="HanXRQr2_Chr09g0383531"/>
</dbReference>
<protein>
    <submittedName>
        <fullName evidence="2">F-box domain-containing protein</fullName>
    </submittedName>
    <submittedName>
        <fullName evidence="3">Putative F-box domain, Leucine-rich repeat domain, L domain-like protein</fullName>
    </submittedName>
</protein>
<dbReference type="FunCoup" id="A0A251TXH8">
    <property type="interactions" value="258"/>
</dbReference>
<feature type="domain" description="F-box" evidence="1">
    <location>
        <begin position="1"/>
        <end position="41"/>
    </location>
</feature>
<dbReference type="InterPro" id="IPR036047">
    <property type="entry name" value="F-box-like_dom_sf"/>
</dbReference>
<evidence type="ECO:0000259" key="1">
    <source>
        <dbReference type="SMART" id="SM00256"/>
    </source>
</evidence>
<dbReference type="OMA" id="INQWISF"/>
<dbReference type="EMBL" id="MNCJ02000324">
    <property type="protein sequence ID" value="KAF5790462.1"/>
    <property type="molecule type" value="Genomic_DNA"/>
</dbReference>
<name>A0A251TXH8_HELAN</name>
<keyword evidence="4" id="KW-1185">Reference proteome</keyword>
<dbReference type="InterPro" id="IPR053781">
    <property type="entry name" value="F-box_AtFBL13-like"/>
</dbReference>
<organism evidence="3 4">
    <name type="scientific">Helianthus annuus</name>
    <name type="common">Common sunflower</name>
    <dbReference type="NCBI Taxonomy" id="4232"/>
    <lineage>
        <taxon>Eukaryota</taxon>
        <taxon>Viridiplantae</taxon>
        <taxon>Streptophyta</taxon>
        <taxon>Embryophyta</taxon>
        <taxon>Tracheophyta</taxon>
        <taxon>Spermatophyta</taxon>
        <taxon>Magnoliopsida</taxon>
        <taxon>eudicotyledons</taxon>
        <taxon>Gunneridae</taxon>
        <taxon>Pentapetalae</taxon>
        <taxon>asterids</taxon>
        <taxon>campanulids</taxon>
        <taxon>Asterales</taxon>
        <taxon>Asteraceae</taxon>
        <taxon>Asteroideae</taxon>
        <taxon>Heliantheae alliance</taxon>
        <taxon>Heliantheae</taxon>
        <taxon>Helianthus</taxon>
    </lineage>
</organism>
<reference evidence="2 4" key="1">
    <citation type="journal article" date="2017" name="Nature">
        <title>The sunflower genome provides insights into oil metabolism, flowering and Asterid evolution.</title>
        <authorList>
            <person name="Badouin H."/>
            <person name="Gouzy J."/>
            <person name="Grassa C.J."/>
            <person name="Murat F."/>
            <person name="Staton S.E."/>
            <person name="Cottret L."/>
            <person name="Lelandais-Briere C."/>
            <person name="Owens G.L."/>
            <person name="Carrere S."/>
            <person name="Mayjonade B."/>
            <person name="Legrand L."/>
            <person name="Gill N."/>
            <person name="Kane N.C."/>
            <person name="Bowers J.E."/>
            <person name="Hubner S."/>
            <person name="Bellec A."/>
            <person name="Berard A."/>
            <person name="Berges H."/>
            <person name="Blanchet N."/>
            <person name="Boniface M.C."/>
            <person name="Brunel D."/>
            <person name="Catrice O."/>
            <person name="Chaidir N."/>
            <person name="Claudel C."/>
            <person name="Donnadieu C."/>
            <person name="Faraut T."/>
            <person name="Fievet G."/>
            <person name="Helmstetter N."/>
            <person name="King M."/>
            <person name="Knapp S.J."/>
            <person name="Lai Z."/>
            <person name="Le Paslier M.C."/>
            <person name="Lippi Y."/>
            <person name="Lorenzon L."/>
            <person name="Mandel J.R."/>
            <person name="Marage G."/>
            <person name="Marchand G."/>
            <person name="Marquand E."/>
            <person name="Bret-Mestries E."/>
            <person name="Morien E."/>
            <person name="Nambeesan S."/>
            <person name="Nguyen T."/>
            <person name="Pegot-Espagnet P."/>
            <person name="Pouilly N."/>
            <person name="Raftis F."/>
            <person name="Sallet E."/>
            <person name="Schiex T."/>
            <person name="Thomas J."/>
            <person name="Vandecasteele C."/>
            <person name="Vares D."/>
            <person name="Vear F."/>
            <person name="Vautrin S."/>
            <person name="Crespi M."/>
            <person name="Mangin B."/>
            <person name="Burke J.M."/>
            <person name="Salse J."/>
            <person name="Munos S."/>
            <person name="Vincourt P."/>
            <person name="Rieseberg L.H."/>
            <person name="Langlade N.B."/>
        </authorList>
    </citation>
    <scope>NUCLEOTIDE SEQUENCE [LARGE SCALE GENOMIC DNA]</scope>
    <source>
        <strain evidence="4">cv. SF193</strain>
        <tissue evidence="2">Leaves</tissue>
    </source>
</reference>
<dbReference type="Pfam" id="PF23622">
    <property type="entry name" value="LRR_At1g61320_AtMIF1"/>
    <property type="match status" value="1"/>
</dbReference>
<dbReference type="InParanoid" id="A0A251TXH8"/>
<dbReference type="InterPro" id="IPR055357">
    <property type="entry name" value="LRR_At1g61320_AtMIF1"/>
</dbReference>
<dbReference type="SMART" id="SM00256">
    <property type="entry name" value="FBOX"/>
    <property type="match status" value="1"/>
</dbReference>
<dbReference type="Pfam" id="PF00646">
    <property type="entry name" value="F-box"/>
    <property type="match status" value="1"/>
</dbReference>
<dbReference type="EMBL" id="CM007898">
    <property type="protein sequence ID" value="OTG14691.1"/>
    <property type="molecule type" value="Genomic_DNA"/>
</dbReference>
<evidence type="ECO:0000313" key="3">
    <source>
        <dbReference type="EMBL" id="OTG14691.1"/>
    </source>
</evidence>
<dbReference type="InterPro" id="IPR032675">
    <property type="entry name" value="LRR_dom_sf"/>
</dbReference>
<dbReference type="SUPFAM" id="SSF81383">
    <property type="entry name" value="F-box domain"/>
    <property type="match status" value="1"/>
</dbReference>
<dbReference type="InterPro" id="IPR053772">
    <property type="entry name" value="At1g61320/At1g61330-like"/>
</dbReference>
<dbReference type="PANTHER" id="PTHR34145">
    <property type="entry name" value="OS02G0105600 PROTEIN"/>
    <property type="match status" value="1"/>
</dbReference>
<dbReference type="PANTHER" id="PTHR34145:SF68">
    <property type="entry name" value="FBD DOMAIN-CONTAINING PROTEIN"/>
    <property type="match status" value="1"/>
</dbReference>